<comment type="caution">
    <text evidence="2">The sequence shown here is derived from an EMBL/GenBank/DDBJ whole genome shotgun (WGS) entry which is preliminary data.</text>
</comment>
<reference evidence="2" key="2">
    <citation type="submission" date="2023-01" db="EMBL/GenBank/DDBJ databases">
        <authorList>
            <person name="Sun Q."/>
            <person name="Evtushenko L."/>
        </authorList>
    </citation>
    <scope>NUCLEOTIDE SEQUENCE</scope>
    <source>
        <strain evidence="2">VKM B-2935</strain>
    </source>
</reference>
<evidence type="ECO:0000259" key="1">
    <source>
        <dbReference type="PROSITE" id="PS50995"/>
    </source>
</evidence>
<gene>
    <name evidence="2" type="ORF">GCM10017655_46590</name>
</gene>
<protein>
    <submittedName>
        <fullName evidence="2">MarR family transcriptional regulator</fullName>
    </submittedName>
</protein>
<reference evidence="2" key="1">
    <citation type="journal article" date="2014" name="Int. J. Syst. Evol. Microbiol.">
        <title>Complete genome sequence of Corynebacterium casei LMG S-19264T (=DSM 44701T), isolated from a smear-ripened cheese.</title>
        <authorList>
            <consortium name="US DOE Joint Genome Institute (JGI-PGF)"/>
            <person name="Walter F."/>
            <person name="Albersmeier A."/>
            <person name="Kalinowski J."/>
            <person name="Ruckert C."/>
        </authorList>
    </citation>
    <scope>NUCLEOTIDE SEQUENCE</scope>
    <source>
        <strain evidence="2">VKM B-2935</strain>
    </source>
</reference>
<dbReference type="SUPFAM" id="SSF46785">
    <property type="entry name" value="Winged helix' DNA-binding domain"/>
    <property type="match status" value="1"/>
</dbReference>
<dbReference type="GO" id="GO:0003700">
    <property type="term" value="F:DNA-binding transcription factor activity"/>
    <property type="evidence" value="ECO:0007669"/>
    <property type="project" value="InterPro"/>
</dbReference>
<dbReference type="PANTHER" id="PTHR33164:SF87">
    <property type="entry name" value="MULTIPLE ANTIBIOTIC RESISTANCE PROTEIN MARR"/>
    <property type="match status" value="1"/>
</dbReference>
<dbReference type="InterPro" id="IPR036390">
    <property type="entry name" value="WH_DNA-bd_sf"/>
</dbReference>
<organism evidence="2 3">
    <name type="scientific">Pseudomonas turukhanskensis</name>
    <dbReference type="NCBI Taxonomy" id="1806536"/>
    <lineage>
        <taxon>Bacteria</taxon>
        <taxon>Pseudomonadati</taxon>
        <taxon>Pseudomonadota</taxon>
        <taxon>Gammaproteobacteria</taxon>
        <taxon>Pseudomonadales</taxon>
        <taxon>Pseudomonadaceae</taxon>
        <taxon>Pseudomonas</taxon>
    </lineage>
</organism>
<feature type="domain" description="HTH marR-type" evidence="1">
    <location>
        <begin position="11"/>
        <end position="142"/>
    </location>
</feature>
<dbReference type="PANTHER" id="PTHR33164">
    <property type="entry name" value="TRANSCRIPTIONAL REGULATOR, MARR FAMILY"/>
    <property type="match status" value="1"/>
</dbReference>
<dbReference type="PROSITE" id="PS50995">
    <property type="entry name" value="HTH_MARR_2"/>
    <property type="match status" value="1"/>
</dbReference>
<dbReference type="Pfam" id="PF01047">
    <property type="entry name" value="MarR"/>
    <property type="match status" value="1"/>
</dbReference>
<dbReference type="SMART" id="SM00347">
    <property type="entry name" value="HTH_MARR"/>
    <property type="match status" value="1"/>
</dbReference>
<name>A0A9W6KCC4_9PSED</name>
<dbReference type="Proteomes" id="UP001143328">
    <property type="component" value="Unassembled WGS sequence"/>
</dbReference>
<dbReference type="InterPro" id="IPR039422">
    <property type="entry name" value="MarR/SlyA-like"/>
</dbReference>
<evidence type="ECO:0000313" key="2">
    <source>
        <dbReference type="EMBL" id="GLK91595.1"/>
    </source>
</evidence>
<sequence length="156" mass="17365">MTHYTSENFDYIRIGLLVGRAALLKDRILDGYLVPHGVTAAQFKVLMIILQGYDTPAELCRHLSLDSGSMTRMLDRLEQKNLIGRTRSESDRRQVRLALTEEGRALNALLPTIGAAAMNDFTRALTPVELQTLEGLLKKMLLAAGDTIVRERLGDV</sequence>
<dbReference type="GO" id="GO:0006950">
    <property type="term" value="P:response to stress"/>
    <property type="evidence" value="ECO:0007669"/>
    <property type="project" value="TreeGrafter"/>
</dbReference>
<proteinExistence type="predicted"/>
<keyword evidence="3" id="KW-1185">Reference proteome</keyword>
<dbReference type="RefSeq" id="WP_271197845.1">
    <property type="nucleotide sequence ID" value="NZ_BSFN01000022.1"/>
</dbReference>
<dbReference type="EMBL" id="BSFN01000022">
    <property type="protein sequence ID" value="GLK91595.1"/>
    <property type="molecule type" value="Genomic_DNA"/>
</dbReference>
<dbReference type="PRINTS" id="PR00598">
    <property type="entry name" value="HTHMARR"/>
</dbReference>
<dbReference type="InterPro" id="IPR000835">
    <property type="entry name" value="HTH_MarR-typ"/>
</dbReference>
<dbReference type="InterPro" id="IPR036388">
    <property type="entry name" value="WH-like_DNA-bd_sf"/>
</dbReference>
<evidence type="ECO:0000313" key="3">
    <source>
        <dbReference type="Proteomes" id="UP001143328"/>
    </source>
</evidence>
<accession>A0A9W6KCC4</accession>
<dbReference type="AlphaFoldDB" id="A0A9W6KCC4"/>
<dbReference type="Gene3D" id="1.10.10.10">
    <property type="entry name" value="Winged helix-like DNA-binding domain superfamily/Winged helix DNA-binding domain"/>
    <property type="match status" value="1"/>
</dbReference>